<dbReference type="EMBL" id="JAHQIW010006916">
    <property type="protein sequence ID" value="KAJ1371125.1"/>
    <property type="molecule type" value="Genomic_DNA"/>
</dbReference>
<keyword evidence="2" id="KW-1185">Reference proteome</keyword>
<accession>A0AAD5R7E5</accession>
<evidence type="ECO:0000313" key="2">
    <source>
        <dbReference type="Proteomes" id="UP001196413"/>
    </source>
</evidence>
<reference evidence="1" key="1">
    <citation type="submission" date="2021-06" db="EMBL/GenBank/DDBJ databases">
        <title>Parelaphostrongylus tenuis whole genome reference sequence.</title>
        <authorList>
            <person name="Garwood T.J."/>
            <person name="Larsen P.A."/>
            <person name="Fountain-Jones N.M."/>
            <person name="Garbe J.R."/>
            <person name="Macchietto M.G."/>
            <person name="Kania S.A."/>
            <person name="Gerhold R.W."/>
            <person name="Richards J.E."/>
            <person name="Wolf T.M."/>
        </authorList>
    </citation>
    <scope>NUCLEOTIDE SEQUENCE</scope>
    <source>
        <strain evidence="1">MNPRO001-30</strain>
        <tissue evidence="1">Meninges</tissue>
    </source>
</reference>
<protein>
    <submittedName>
        <fullName evidence="1">Uncharacterized protein</fullName>
    </submittedName>
</protein>
<dbReference type="Proteomes" id="UP001196413">
    <property type="component" value="Unassembled WGS sequence"/>
</dbReference>
<evidence type="ECO:0000313" key="1">
    <source>
        <dbReference type="EMBL" id="KAJ1371125.1"/>
    </source>
</evidence>
<sequence>MRPIDKGIDDEEGILHVCQVRKPLDIAIINSCFAVIAHEWDVNGQTSNTDRKSNKDSLVSRSALLWELACYPQSQSRPLCLSVSKFLPFDAISKVVNGLVRGIQVRIEQLD</sequence>
<name>A0AAD5R7E5_PARTN</name>
<organism evidence="1 2">
    <name type="scientific">Parelaphostrongylus tenuis</name>
    <name type="common">Meningeal worm</name>
    <dbReference type="NCBI Taxonomy" id="148309"/>
    <lineage>
        <taxon>Eukaryota</taxon>
        <taxon>Metazoa</taxon>
        <taxon>Ecdysozoa</taxon>
        <taxon>Nematoda</taxon>
        <taxon>Chromadorea</taxon>
        <taxon>Rhabditida</taxon>
        <taxon>Rhabditina</taxon>
        <taxon>Rhabditomorpha</taxon>
        <taxon>Strongyloidea</taxon>
        <taxon>Metastrongylidae</taxon>
        <taxon>Parelaphostrongylus</taxon>
    </lineage>
</organism>
<gene>
    <name evidence="1" type="ORF">KIN20_033010</name>
</gene>
<comment type="caution">
    <text evidence="1">The sequence shown here is derived from an EMBL/GenBank/DDBJ whole genome shotgun (WGS) entry which is preliminary data.</text>
</comment>
<proteinExistence type="predicted"/>
<dbReference type="AlphaFoldDB" id="A0AAD5R7E5"/>